<keyword evidence="12" id="KW-0812">Transmembrane</keyword>
<sequence length="852" mass="93690">MKHRPMRRLVFSLIGVAALCVVVFSVVTDYMQDRGAQAIRYIGESYMSSMSRQVTMHLGATFGLRVDQVSDMVQESRGMTTEQLRASARAREFDYLALYQPDMPPEEALYPILGSRLVPDDMGSLESHMEAGENRIDMGLDQLDGRVILISAPAPEGMTVDGKTGAGLVAGVWASYIDHNLQHELDAGMVESWAVVRSEGGLVARSQGYHMSEGPDFLKWLRGTEGGDEIADQLQQTMASGGEFSFPVATEAGDDSHVYCGPVPASDWYLLLNTSYGPVNDGIAGLGESWKSTAFGGCAVILLTLMMVFAWYIAATRRQLRDLEEAREAAEEASRAKSQFLSNMSHDIRTPLNGIVGMTAIARSNTGDPEVMARCLGKITSSSRHLLGLINDILDMAKIDSGRMTLNMEQVSLREVMQELVAIVQQQVKLKSQSFDVYIDNISVEDVCCDSVRLNQIFLNLLSNAIKFTPDGGNIKVTLYESPSPKGDRYIRSHLQVKDNGVGMSEEFVSHIFESFVREDSARVHKAQGAGVGMAITKHIVDAMGGAIRVKSKVGEGTEVDVILDMEKAAVSESDMHLPNWPMLVVDDDETLCMSAVATLRSLGIHADWATDPGEALEMAKKRRGGREAYRLYLIDWHMPGADGIEVAKKLREISGEDARILLTSAYDKDDMEEAAKDCRIDGEIAKPLFKSTLYYGLLGYMGESQEEIQPFGEEPGEDGSLEGRRVIIAEDNDLNWEIAEELLSELGMELVRAENGRICVEMFENSRPGEYDGILMDLRMPEMTGYEASAAIRALPRPDAGTVAIIAMSADAFPEDVQRCLDCGMNAHSAKPIDVKAVTMLLERYMPARKK</sequence>
<evidence type="ECO:0000256" key="1">
    <source>
        <dbReference type="ARBA" id="ARBA00000085"/>
    </source>
</evidence>
<dbReference type="PANTHER" id="PTHR43047">
    <property type="entry name" value="TWO-COMPONENT HISTIDINE PROTEIN KINASE"/>
    <property type="match status" value="1"/>
</dbReference>
<dbReference type="InterPro" id="IPR004358">
    <property type="entry name" value="Sig_transdc_His_kin-like_C"/>
</dbReference>
<dbReference type="PRINTS" id="PR00344">
    <property type="entry name" value="BCTRLSENSOR"/>
</dbReference>
<dbReference type="InterPro" id="IPR005467">
    <property type="entry name" value="His_kinase_dom"/>
</dbReference>
<reference evidence="17" key="2">
    <citation type="submission" date="2017-05" db="EMBL/GenBank/DDBJ databases">
        <title>Improved OligoMM genomes.</title>
        <authorList>
            <person name="Garzetti D."/>
        </authorList>
    </citation>
    <scope>NUCLEOTIDE SEQUENCE [LARGE SCALE GENOMIC DNA]</scope>
    <source>
        <strain evidence="17">KB18</strain>
    </source>
</reference>
<evidence type="ECO:0000256" key="7">
    <source>
        <dbReference type="ARBA" id="ARBA00022777"/>
    </source>
</evidence>
<keyword evidence="12" id="KW-1133">Transmembrane helix</keyword>
<dbReference type="Pfam" id="PF02518">
    <property type="entry name" value="HATPase_c"/>
    <property type="match status" value="1"/>
</dbReference>
<feature type="modified residue" description="4-aspartylphosphate" evidence="10">
    <location>
        <position position="778"/>
    </location>
</feature>
<keyword evidence="17" id="KW-1185">Reference proteome</keyword>
<dbReference type="InterPro" id="IPR036097">
    <property type="entry name" value="HisK_dim/P_sf"/>
</dbReference>
<dbReference type="PROSITE" id="PS50109">
    <property type="entry name" value="HIS_KIN"/>
    <property type="match status" value="1"/>
</dbReference>
<evidence type="ECO:0000313" key="17">
    <source>
        <dbReference type="Proteomes" id="UP000196710"/>
    </source>
</evidence>
<dbReference type="EMBL" id="CP065321">
    <property type="protein sequence ID" value="QQR29176.1"/>
    <property type="molecule type" value="Genomic_DNA"/>
</dbReference>
<dbReference type="Pfam" id="PF00072">
    <property type="entry name" value="Response_reg"/>
    <property type="match status" value="2"/>
</dbReference>
<dbReference type="PROSITE" id="PS50110">
    <property type="entry name" value="RESPONSE_REGULATORY"/>
    <property type="match status" value="2"/>
</dbReference>
<evidence type="ECO:0000256" key="12">
    <source>
        <dbReference type="SAM" id="Phobius"/>
    </source>
</evidence>
<feature type="modified residue" description="4-aspartylphosphate" evidence="10">
    <location>
        <position position="636"/>
    </location>
</feature>
<evidence type="ECO:0000256" key="2">
    <source>
        <dbReference type="ARBA" id="ARBA00004370"/>
    </source>
</evidence>
<dbReference type="EC" id="2.7.13.3" evidence="3"/>
<dbReference type="InterPro" id="IPR011006">
    <property type="entry name" value="CheY-like_superfamily"/>
</dbReference>
<keyword evidence="8" id="KW-0902">Two-component regulatory system</keyword>
<dbReference type="Proteomes" id="UP000196710">
    <property type="component" value="Chromosome"/>
</dbReference>
<evidence type="ECO:0000313" key="16">
    <source>
        <dbReference type="EMBL" id="QQR29176.1"/>
    </source>
</evidence>
<evidence type="ECO:0000259" key="14">
    <source>
        <dbReference type="PROSITE" id="PS50110"/>
    </source>
</evidence>
<dbReference type="AlphaFoldDB" id="A0A1Z2XN87"/>
<dbReference type="CDD" id="cd00082">
    <property type="entry name" value="HisKA"/>
    <property type="match status" value="1"/>
</dbReference>
<evidence type="ECO:0000256" key="3">
    <source>
        <dbReference type="ARBA" id="ARBA00012438"/>
    </source>
</evidence>
<feature type="coiled-coil region" evidence="11">
    <location>
        <begin position="313"/>
        <end position="343"/>
    </location>
</feature>
<reference evidence="16 18" key="3">
    <citation type="submission" date="2020-11" db="EMBL/GenBank/DDBJ databases">
        <title>Closed and high quality bacterial genomes of the OMM12 community.</title>
        <authorList>
            <person name="Marbouty M."/>
            <person name="Lamy-Besnier Q."/>
            <person name="Debarbieux L."/>
            <person name="Koszul R."/>
        </authorList>
    </citation>
    <scope>NUCLEOTIDE SEQUENCE [LARGE SCALE GENOMIC DNA]</scope>
    <source>
        <strain evidence="16 18">KB18</strain>
    </source>
</reference>
<dbReference type="CDD" id="cd00075">
    <property type="entry name" value="HATPase"/>
    <property type="match status" value="1"/>
</dbReference>
<dbReference type="Gene3D" id="3.30.565.10">
    <property type="entry name" value="Histidine kinase-like ATPase, C-terminal domain"/>
    <property type="match status" value="1"/>
</dbReference>
<evidence type="ECO:0000313" key="18">
    <source>
        <dbReference type="Proteomes" id="UP000596035"/>
    </source>
</evidence>
<dbReference type="EMBL" id="CP021422">
    <property type="protein sequence ID" value="ASB39887.1"/>
    <property type="molecule type" value="Genomic_DNA"/>
</dbReference>
<keyword evidence="6" id="KW-0808">Transferase</keyword>
<dbReference type="SMART" id="SM00387">
    <property type="entry name" value="HATPase_c"/>
    <property type="match status" value="1"/>
</dbReference>
<dbReference type="InterPro" id="IPR003594">
    <property type="entry name" value="HATPase_dom"/>
</dbReference>
<dbReference type="Proteomes" id="UP000596035">
    <property type="component" value="Chromosome"/>
</dbReference>
<evidence type="ECO:0000256" key="8">
    <source>
        <dbReference type="ARBA" id="ARBA00023012"/>
    </source>
</evidence>
<feature type="domain" description="Histidine kinase" evidence="13">
    <location>
        <begin position="343"/>
        <end position="568"/>
    </location>
</feature>
<comment type="subcellular location">
    <subcellularLocation>
        <location evidence="2">Membrane</location>
    </subcellularLocation>
</comment>
<feature type="transmembrane region" description="Helical" evidence="12">
    <location>
        <begin position="294"/>
        <end position="314"/>
    </location>
</feature>
<protein>
    <recommendedName>
        <fullName evidence="4">Stage 0 sporulation protein A homolog</fullName>
        <ecNumber evidence="3">2.7.13.3</ecNumber>
    </recommendedName>
</protein>
<evidence type="ECO:0000256" key="9">
    <source>
        <dbReference type="ARBA" id="ARBA00024867"/>
    </source>
</evidence>
<dbReference type="CDD" id="cd17546">
    <property type="entry name" value="REC_hyHK_CKI1_RcsC-like"/>
    <property type="match status" value="2"/>
</dbReference>
<keyword evidence="7 15" id="KW-0418">Kinase</keyword>
<dbReference type="FunFam" id="3.30.565.10:FF:000006">
    <property type="entry name" value="Sensor histidine kinase WalK"/>
    <property type="match status" value="1"/>
</dbReference>
<dbReference type="GO" id="GO:0016020">
    <property type="term" value="C:membrane"/>
    <property type="evidence" value="ECO:0007669"/>
    <property type="project" value="UniProtKB-SubCell"/>
</dbReference>
<evidence type="ECO:0000256" key="10">
    <source>
        <dbReference type="PROSITE-ProRule" id="PRU00169"/>
    </source>
</evidence>
<dbReference type="Pfam" id="PF00512">
    <property type="entry name" value="HisKA"/>
    <property type="match status" value="1"/>
</dbReference>
<feature type="domain" description="Response regulatory" evidence="14">
    <location>
        <begin position="582"/>
        <end position="702"/>
    </location>
</feature>
<accession>A0A1Z2XN87</accession>
<keyword evidence="12" id="KW-0472">Membrane</keyword>
<feature type="domain" description="Response regulatory" evidence="14">
    <location>
        <begin position="726"/>
        <end position="847"/>
    </location>
</feature>
<evidence type="ECO:0000259" key="13">
    <source>
        <dbReference type="PROSITE" id="PS50109"/>
    </source>
</evidence>
<reference evidence="15" key="1">
    <citation type="journal article" date="2017" name="Genome Announc.">
        <title>High-Quality Whole-Genome Sequences of the Oligo-Mouse-Microbiota Bacterial Community.</title>
        <authorList>
            <person name="Garzetti D."/>
            <person name="Brugiroux S."/>
            <person name="Bunk B."/>
            <person name="Pukall R."/>
            <person name="McCoy K.D."/>
            <person name="Macpherson A.J."/>
            <person name="Stecher B."/>
        </authorList>
    </citation>
    <scope>NUCLEOTIDE SEQUENCE</scope>
    <source>
        <strain evidence="15">KB18</strain>
    </source>
</reference>
<evidence type="ECO:0000256" key="4">
    <source>
        <dbReference type="ARBA" id="ARBA00018672"/>
    </source>
</evidence>
<dbReference type="SMART" id="SM00388">
    <property type="entry name" value="HisKA"/>
    <property type="match status" value="1"/>
</dbReference>
<dbReference type="SUPFAM" id="SSF55874">
    <property type="entry name" value="ATPase domain of HSP90 chaperone/DNA topoisomerase II/histidine kinase"/>
    <property type="match status" value="1"/>
</dbReference>
<evidence type="ECO:0000256" key="6">
    <source>
        <dbReference type="ARBA" id="ARBA00022679"/>
    </source>
</evidence>
<comment type="function">
    <text evidence="9">May play the central regulatory role in sporulation. It may be an element of the effector pathway responsible for the activation of sporulation genes in response to nutritional stress. Spo0A may act in concert with spo0H (a sigma factor) to control the expression of some genes that are critical to the sporulation process.</text>
</comment>
<dbReference type="InterPro" id="IPR003661">
    <property type="entry name" value="HisK_dim/P_dom"/>
</dbReference>
<keyword evidence="11" id="KW-0175">Coiled coil</keyword>
<evidence type="ECO:0000313" key="15">
    <source>
        <dbReference type="EMBL" id="ASB39887.1"/>
    </source>
</evidence>
<comment type="catalytic activity">
    <reaction evidence="1">
        <text>ATP + protein L-histidine = ADP + protein N-phospho-L-histidine.</text>
        <dbReference type="EC" id="2.7.13.3"/>
    </reaction>
</comment>
<dbReference type="Gene3D" id="3.40.50.2300">
    <property type="match status" value="2"/>
</dbReference>
<dbReference type="InterPro" id="IPR036890">
    <property type="entry name" value="HATPase_C_sf"/>
</dbReference>
<dbReference type="SUPFAM" id="SSF47384">
    <property type="entry name" value="Homodimeric domain of signal transducing histidine kinase"/>
    <property type="match status" value="1"/>
</dbReference>
<gene>
    <name evidence="15" type="ORF">ADH66_04020</name>
    <name evidence="16" type="ORF">I5Q82_14085</name>
</gene>
<evidence type="ECO:0000256" key="5">
    <source>
        <dbReference type="ARBA" id="ARBA00022553"/>
    </source>
</evidence>
<dbReference type="GO" id="GO:0000155">
    <property type="term" value="F:phosphorelay sensor kinase activity"/>
    <property type="evidence" value="ECO:0007669"/>
    <property type="project" value="InterPro"/>
</dbReference>
<dbReference type="SMART" id="SM00448">
    <property type="entry name" value="REC"/>
    <property type="match status" value="2"/>
</dbReference>
<dbReference type="SUPFAM" id="SSF52172">
    <property type="entry name" value="CheY-like"/>
    <property type="match status" value="2"/>
</dbReference>
<dbReference type="KEGG" id="amur:ADH66_04020"/>
<dbReference type="Gene3D" id="1.10.287.130">
    <property type="match status" value="1"/>
</dbReference>
<proteinExistence type="predicted"/>
<evidence type="ECO:0000256" key="11">
    <source>
        <dbReference type="SAM" id="Coils"/>
    </source>
</evidence>
<keyword evidence="5 10" id="KW-0597">Phosphoprotein</keyword>
<organism evidence="16 18">
    <name type="scientific">Acutalibacter muris</name>
    <dbReference type="NCBI Taxonomy" id="1796620"/>
    <lineage>
        <taxon>Bacteria</taxon>
        <taxon>Bacillati</taxon>
        <taxon>Bacillota</taxon>
        <taxon>Clostridia</taxon>
        <taxon>Eubacteriales</taxon>
        <taxon>Acutalibacteraceae</taxon>
        <taxon>Acutalibacter</taxon>
    </lineage>
</organism>
<dbReference type="InterPro" id="IPR001789">
    <property type="entry name" value="Sig_transdc_resp-reg_receiver"/>
</dbReference>
<name>A0A1Z2XN87_9FIRM</name>